<dbReference type="GO" id="GO:0005524">
    <property type="term" value="F:ATP binding"/>
    <property type="evidence" value="ECO:0007669"/>
    <property type="project" value="UniProtKB-KW"/>
</dbReference>
<sequence>MAAPLLTLNDITLTLGGKPLLAGSTVTISEGERLCLVGRNGSGKSSFLKIMAGLVEADGGERITRAGTTLRYLPQEPDFSGYETVEAYVEGGLEQEEGHHRARQLIEALGLDGNAAPSLLSGGEQRRAALARTLAPEPDILLLDEPTNHLDLPTIEWLETRLRSIRSAMVLVSHDRRFLEGLSQATIWLDRGKCRRLSQGFGGFEEWRDTVLAEEEMAAHKLARKIADEEHWLRYGVTARRKRNERRVGLLSQLREELRERRQRPGSVTFSASEGKASGALVLEARDISKSFGNQPVVANFSLRLARGSRLAVVGANGAGKTTLLRLLLGELAPDSGMVRLGSNLTTVLVDQKREALAPGLRLAEALTGGGSDQVMVNGQARHVVSYMKDFLFPPEAANTPVSVLSGGERARLALARALSLPVNLLVLDEPTNDLDLETLDLLQERLADHPATVLLVSHDRDFIDRVATSVLVAEGNGKFVEYAGGYSDMIAQRRAPIQAVKATPDAGSKRPSASVAPGDDGNRQPMPRHRLTNQEREALRLLPARIDQLNATAARLRALIEDPTLFARDRASFERTTSLLAETEAQLAKAEDVWLSAELRRAEIDA</sequence>
<dbReference type="GO" id="GO:0003746">
    <property type="term" value="F:translation elongation factor activity"/>
    <property type="evidence" value="ECO:0007669"/>
    <property type="project" value="UniProtKB-KW"/>
</dbReference>
<comment type="caution">
    <text evidence="6">The sequence shown here is derived from an EMBL/GenBank/DDBJ whole genome shotgun (WGS) entry which is preliminary data.</text>
</comment>
<dbReference type="InterPro" id="IPR003439">
    <property type="entry name" value="ABC_transporter-like_ATP-bd"/>
</dbReference>
<dbReference type="Pfam" id="PF16326">
    <property type="entry name" value="ABC_tran_CTD"/>
    <property type="match status" value="1"/>
</dbReference>
<dbReference type="GO" id="GO:0003677">
    <property type="term" value="F:DNA binding"/>
    <property type="evidence" value="ECO:0007669"/>
    <property type="project" value="InterPro"/>
</dbReference>
<name>A0A1W9HV57_9HYPH</name>
<comment type="similarity">
    <text evidence="1">Belongs to the ABC transporter superfamily.</text>
</comment>
<dbReference type="InterPro" id="IPR037118">
    <property type="entry name" value="Val-tRNA_synth_C_sf"/>
</dbReference>
<dbReference type="SMART" id="SM00382">
    <property type="entry name" value="AAA"/>
    <property type="match status" value="2"/>
</dbReference>
<evidence type="ECO:0000256" key="2">
    <source>
        <dbReference type="ARBA" id="ARBA00022741"/>
    </source>
</evidence>
<dbReference type="AlphaFoldDB" id="A0A1W9HV57"/>
<dbReference type="STRING" id="1827387.A4S15_11995"/>
<keyword evidence="2" id="KW-0547">Nucleotide-binding</keyword>
<evidence type="ECO:0000259" key="5">
    <source>
        <dbReference type="PROSITE" id="PS50893"/>
    </source>
</evidence>
<evidence type="ECO:0000256" key="1">
    <source>
        <dbReference type="ARBA" id="ARBA00005417"/>
    </source>
</evidence>
<dbReference type="InterPro" id="IPR027417">
    <property type="entry name" value="P-loop_NTPase"/>
</dbReference>
<dbReference type="EMBL" id="LWDL01000020">
    <property type="protein sequence ID" value="OQW51293.1"/>
    <property type="molecule type" value="Genomic_DNA"/>
</dbReference>
<gene>
    <name evidence="6" type="ORF">A4S15_11995</name>
</gene>
<dbReference type="Gene3D" id="3.40.50.300">
    <property type="entry name" value="P-loop containing nucleotide triphosphate hydrolases"/>
    <property type="match status" value="2"/>
</dbReference>
<protein>
    <submittedName>
        <fullName evidence="6">Elongation factor 3</fullName>
    </submittedName>
</protein>
<feature type="region of interest" description="Disordered" evidence="4">
    <location>
        <begin position="501"/>
        <end position="532"/>
    </location>
</feature>
<dbReference type="PANTHER" id="PTHR42855:SF1">
    <property type="entry name" value="ABC TRANSPORTER DOMAIN-CONTAINING PROTEIN"/>
    <property type="match status" value="1"/>
</dbReference>
<organism evidence="6 7">
    <name type="scientific">Candidatus Raskinella chloraquaticus</name>
    <dbReference type="NCBI Taxonomy" id="1951219"/>
    <lineage>
        <taxon>Bacteria</taxon>
        <taxon>Pseudomonadati</taxon>
        <taxon>Pseudomonadota</taxon>
        <taxon>Alphaproteobacteria</taxon>
        <taxon>Hyphomicrobiales</taxon>
        <taxon>Phreatobacteraceae</taxon>
        <taxon>Candidatus Raskinella</taxon>
    </lineage>
</organism>
<dbReference type="RefSeq" id="WP_376801822.1">
    <property type="nucleotide sequence ID" value="NZ_DBNB01000040.1"/>
</dbReference>
<reference evidence="6 7" key="1">
    <citation type="journal article" date="2017" name="Water Res.">
        <title>Comammox in drinking water systems.</title>
        <authorList>
            <person name="Wang Y."/>
            <person name="Ma L."/>
            <person name="Mao Y."/>
            <person name="Jiang X."/>
            <person name="Xia Y."/>
            <person name="Yu K."/>
            <person name="Li B."/>
            <person name="Zhang T."/>
        </authorList>
    </citation>
    <scope>NUCLEOTIDE SEQUENCE [LARGE SCALE GENOMIC DNA]</scope>
    <source>
        <strain evidence="6">SG_bin8</strain>
    </source>
</reference>
<evidence type="ECO:0000256" key="3">
    <source>
        <dbReference type="ARBA" id="ARBA00022840"/>
    </source>
</evidence>
<dbReference type="InterPro" id="IPR017871">
    <property type="entry name" value="ABC_transporter-like_CS"/>
</dbReference>
<evidence type="ECO:0000256" key="4">
    <source>
        <dbReference type="SAM" id="MobiDB-lite"/>
    </source>
</evidence>
<evidence type="ECO:0000313" key="7">
    <source>
        <dbReference type="Proteomes" id="UP000192872"/>
    </source>
</evidence>
<dbReference type="PROSITE" id="PS00211">
    <property type="entry name" value="ABC_TRANSPORTER_1"/>
    <property type="match status" value="2"/>
</dbReference>
<feature type="domain" description="ABC transporter" evidence="5">
    <location>
        <begin position="283"/>
        <end position="503"/>
    </location>
</feature>
<dbReference type="GO" id="GO:0016887">
    <property type="term" value="F:ATP hydrolysis activity"/>
    <property type="evidence" value="ECO:0007669"/>
    <property type="project" value="InterPro"/>
</dbReference>
<dbReference type="InterPro" id="IPR032524">
    <property type="entry name" value="ABC_tran_C"/>
</dbReference>
<dbReference type="Gene3D" id="1.10.287.380">
    <property type="entry name" value="Valyl-tRNA synthetase, C-terminal domain"/>
    <property type="match status" value="1"/>
</dbReference>
<dbReference type="CDD" id="cd03221">
    <property type="entry name" value="ABCF_EF-3"/>
    <property type="match status" value="1"/>
</dbReference>
<dbReference type="PANTHER" id="PTHR42855">
    <property type="entry name" value="ABC TRANSPORTER ATP-BINDING SUBUNIT"/>
    <property type="match status" value="1"/>
</dbReference>
<dbReference type="SUPFAM" id="SSF52540">
    <property type="entry name" value="P-loop containing nucleoside triphosphate hydrolases"/>
    <property type="match status" value="2"/>
</dbReference>
<dbReference type="InterPro" id="IPR003593">
    <property type="entry name" value="AAA+_ATPase"/>
</dbReference>
<accession>A0A1W9HV57</accession>
<dbReference type="Pfam" id="PF00005">
    <property type="entry name" value="ABC_tran"/>
    <property type="match status" value="2"/>
</dbReference>
<dbReference type="InterPro" id="IPR051309">
    <property type="entry name" value="ABCF_ATPase"/>
</dbReference>
<keyword evidence="6" id="KW-0251">Elongation factor</keyword>
<keyword evidence="6" id="KW-0648">Protein biosynthesis</keyword>
<feature type="domain" description="ABC transporter" evidence="5">
    <location>
        <begin position="6"/>
        <end position="216"/>
    </location>
</feature>
<evidence type="ECO:0000313" key="6">
    <source>
        <dbReference type="EMBL" id="OQW51293.1"/>
    </source>
</evidence>
<keyword evidence="3" id="KW-0067">ATP-binding</keyword>
<proteinExistence type="inferred from homology"/>
<dbReference type="PROSITE" id="PS50893">
    <property type="entry name" value="ABC_TRANSPORTER_2"/>
    <property type="match status" value="2"/>
</dbReference>
<dbReference type="Proteomes" id="UP000192872">
    <property type="component" value="Unassembled WGS sequence"/>
</dbReference>